<dbReference type="AlphaFoldDB" id="A0A3E2NC36"/>
<reference evidence="10 13" key="2">
    <citation type="journal article" date="2024" name="Int. J. Syst. Evol. Microbiol.">
        <title>Lacrimispora brassicae sp. nov. isolated from fermented cabbage, and proposal of Clostridium indicum Gundawar et al. 2019 and Clostridium methoxybenzovorans Mechichi et al. 1999 as heterotypic synonyms of Lacrimispora amygdalina (Parshina et al. 2003) Haas and Blanchard 2020 and Lacrimispora indolis (McClung and McCoy 1957) Haas and Blanchard 2020, respectively.</title>
        <authorList>
            <person name="Kobayashi H."/>
            <person name="Tanizawa Y."/>
            <person name="Sakamoto M."/>
            <person name="Ohkuma M."/>
            <person name="Tohno M."/>
        </authorList>
    </citation>
    <scope>NUCLEOTIDE SEQUENCE [LARGE SCALE GENOMIC DNA]</scope>
    <source>
        <strain evidence="10 13">DSM 12857</strain>
    </source>
</reference>
<dbReference type="NCBIfam" id="TIGR00237">
    <property type="entry name" value="xseA"/>
    <property type="match status" value="1"/>
</dbReference>
<feature type="coiled-coil region" evidence="7">
    <location>
        <begin position="308"/>
        <end position="335"/>
    </location>
</feature>
<dbReference type="GO" id="GO:0005737">
    <property type="term" value="C:cytoplasm"/>
    <property type="evidence" value="ECO:0007669"/>
    <property type="project" value="UniProtKB-SubCell"/>
</dbReference>
<reference evidence="11 12" key="1">
    <citation type="submission" date="2018-07" db="EMBL/GenBank/DDBJ databases">
        <title>New species, Clostridium PI-S10-A1B.</title>
        <authorList>
            <person name="Krishna G."/>
            <person name="Summeta K."/>
            <person name="Shikha S."/>
            <person name="Prabhu P.B."/>
            <person name="Suresh K."/>
        </authorList>
    </citation>
    <scope>NUCLEOTIDE SEQUENCE [LARGE SCALE GENOMIC DNA]</scope>
    <source>
        <strain evidence="11 12">PI-S10-A1B</strain>
    </source>
</reference>
<sequence>MAGVYSVTQINAYIKNMFAQDFALNRISIKGEVSNCKYHTSGHIYFTLKDKASSISAVMFAGSRKGLSFHLEEGQQIVAKGSVEVYERDGRYQLYAQEITKEGMGDLFERFLKLRNELEEMGMFSPEYKKEIPRYARRVGVVTAPTGAAIRDIMNISARRNPFVQLYLYPALVQGNGAAESIVKGIEMLDQMGLDVLIVGRGGGSIEDLWAFNEEAVARAIFNCSVPVISAVGHETDVTIADYVADMRAPTPSAAAELAVFDYRQFKEQTDSIRYTLRTMMERKLERCRFSIRQYELKLKYFDPKRSIREQRQRLHDLEEKLKNLTLHQIEAERRHLDESAFLMSQLIKKQTLRDRHRLELLAGRLHACSPLGRIGGGYGFITDSQNRRIDSVLQVGTGDTLRLKLRDGMIESVVSGVEPSEVSEADK</sequence>
<dbReference type="Proteomes" id="UP000260680">
    <property type="component" value="Unassembled WGS sequence"/>
</dbReference>
<evidence type="ECO:0000313" key="12">
    <source>
        <dbReference type="Proteomes" id="UP000260680"/>
    </source>
</evidence>
<dbReference type="EMBL" id="BRPJ01000082">
    <property type="protein sequence ID" value="GLB31911.1"/>
    <property type="molecule type" value="Genomic_DNA"/>
</dbReference>
<dbReference type="EC" id="3.1.11.6" evidence="5"/>
<dbReference type="GO" id="GO:0009318">
    <property type="term" value="C:exodeoxyribonuclease VII complex"/>
    <property type="evidence" value="ECO:0007669"/>
    <property type="project" value="UniProtKB-UniRule"/>
</dbReference>
<evidence type="ECO:0000256" key="7">
    <source>
        <dbReference type="SAM" id="Coils"/>
    </source>
</evidence>
<dbReference type="InterPro" id="IPR003753">
    <property type="entry name" value="Exonuc_VII_L"/>
</dbReference>
<dbReference type="PANTHER" id="PTHR30008:SF0">
    <property type="entry name" value="EXODEOXYRIBONUCLEASE 7 LARGE SUBUNIT"/>
    <property type="match status" value="1"/>
</dbReference>
<dbReference type="PANTHER" id="PTHR30008">
    <property type="entry name" value="EXODEOXYRIBONUCLEASE 7 LARGE SUBUNIT"/>
    <property type="match status" value="1"/>
</dbReference>
<proteinExistence type="inferred from homology"/>
<protein>
    <recommendedName>
        <fullName evidence="5">Exodeoxyribonuclease 7 large subunit</fullName>
        <ecNumber evidence="5">3.1.11.6</ecNumber>
    </recommendedName>
    <alternativeName>
        <fullName evidence="5">Exodeoxyribonuclease VII large subunit</fullName>
        <shortName evidence="5">Exonuclease VII large subunit</shortName>
    </alternativeName>
</protein>
<dbReference type="InterPro" id="IPR025824">
    <property type="entry name" value="OB-fold_nuc-bd_dom"/>
</dbReference>
<dbReference type="OrthoDB" id="9802795at2"/>
<organism evidence="11 12">
    <name type="scientific">Lacrimispora amygdalina</name>
    <dbReference type="NCBI Taxonomy" id="253257"/>
    <lineage>
        <taxon>Bacteria</taxon>
        <taxon>Bacillati</taxon>
        <taxon>Bacillota</taxon>
        <taxon>Clostridia</taxon>
        <taxon>Lachnospirales</taxon>
        <taxon>Lachnospiraceae</taxon>
        <taxon>Lacrimispora</taxon>
    </lineage>
</organism>
<dbReference type="GO" id="GO:0008855">
    <property type="term" value="F:exodeoxyribonuclease VII activity"/>
    <property type="evidence" value="ECO:0007669"/>
    <property type="project" value="UniProtKB-UniRule"/>
</dbReference>
<keyword evidence="2 5" id="KW-0540">Nuclease</keyword>
<feature type="domain" description="Exonuclease VII large subunit C-terminal" evidence="8">
    <location>
        <begin position="123"/>
        <end position="412"/>
    </location>
</feature>
<dbReference type="GO" id="GO:0003676">
    <property type="term" value="F:nucleic acid binding"/>
    <property type="evidence" value="ECO:0007669"/>
    <property type="project" value="InterPro"/>
</dbReference>
<evidence type="ECO:0000259" key="9">
    <source>
        <dbReference type="Pfam" id="PF13742"/>
    </source>
</evidence>
<evidence type="ECO:0000313" key="13">
    <source>
        <dbReference type="Proteomes" id="UP001419084"/>
    </source>
</evidence>
<keyword evidence="4 5" id="KW-0269">Exonuclease</keyword>
<evidence type="ECO:0000256" key="5">
    <source>
        <dbReference type="HAMAP-Rule" id="MF_00378"/>
    </source>
</evidence>
<evidence type="ECO:0000256" key="3">
    <source>
        <dbReference type="ARBA" id="ARBA00022801"/>
    </source>
</evidence>
<dbReference type="EMBL" id="QOHO01000036">
    <property type="protein sequence ID" value="RFZ78450.1"/>
    <property type="molecule type" value="Genomic_DNA"/>
</dbReference>
<evidence type="ECO:0000256" key="4">
    <source>
        <dbReference type="ARBA" id="ARBA00022839"/>
    </source>
</evidence>
<keyword evidence="7" id="KW-0175">Coiled coil</keyword>
<dbReference type="GO" id="GO:0006308">
    <property type="term" value="P:DNA catabolic process"/>
    <property type="evidence" value="ECO:0007669"/>
    <property type="project" value="UniProtKB-UniRule"/>
</dbReference>
<comment type="subcellular location">
    <subcellularLocation>
        <location evidence="5 6">Cytoplasm</location>
    </subcellularLocation>
</comment>
<dbReference type="Pfam" id="PF02601">
    <property type="entry name" value="Exonuc_VII_L"/>
    <property type="match status" value="1"/>
</dbReference>
<evidence type="ECO:0000256" key="6">
    <source>
        <dbReference type="RuleBase" id="RU004355"/>
    </source>
</evidence>
<keyword evidence="1 5" id="KW-0963">Cytoplasm</keyword>
<accession>A0A3E2NC36</accession>
<dbReference type="Proteomes" id="UP001419084">
    <property type="component" value="Unassembled WGS sequence"/>
</dbReference>
<name>A0A3E2NC36_9FIRM</name>
<dbReference type="HAMAP" id="MF_00378">
    <property type="entry name" value="Exonuc_7_L"/>
    <property type="match status" value="1"/>
</dbReference>
<gene>
    <name evidence="5 11" type="primary">xseA</name>
    <name evidence="11" type="ORF">DS742_13045</name>
    <name evidence="10" type="ORF">LAD12857_38340</name>
</gene>
<evidence type="ECO:0000256" key="1">
    <source>
        <dbReference type="ARBA" id="ARBA00022490"/>
    </source>
</evidence>
<comment type="caution">
    <text evidence="11">The sequence shown here is derived from an EMBL/GenBank/DDBJ whole genome shotgun (WGS) entry which is preliminary data.</text>
</comment>
<keyword evidence="3 5" id="KW-0378">Hydrolase</keyword>
<comment type="subunit">
    <text evidence="5">Heterooligomer composed of large and small subunits.</text>
</comment>
<keyword evidence="13" id="KW-1185">Reference proteome</keyword>
<dbReference type="RefSeq" id="WP_117417428.1">
    <property type="nucleotide sequence ID" value="NZ_BRPJ01000082.1"/>
</dbReference>
<dbReference type="CDD" id="cd04489">
    <property type="entry name" value="ExoVII_LU_OBF"/>
    <property type="match status" value="1"/>
</dbReference>
<evidence type="ECO:0000313" key="10">
    <source>
        <dbReference type="EMBL" id="GLB31911.1"/>
    </source>
</evidence>
<evidence type="ECO:0000313" key="11">
    <source>
        <dbReference type="EMBL" id="RFZ78450.1"/>
    </source>
</evidence>
<dbReference type="InterPro" id="IPR020579">
    <property type="entry name" value="Exonuc_VII_lsu_C"/>
</dbReference>
<comment type="function">
    <text evidence="5">Bidirectionally degrades single-stranded DNA into large acid-insoluble oligonucleotides, which are then degraded further into small acid-soluble oligonucleotides.</text>
</comment>
<comment type="catalytic activity">
    <reaction evidence="5 6">
        <text>Exonucleolytic cleavage in either 5'- to 3'- or 3'- to 5'-direction to yield nucleoside 5'-phosphates.</text>
        <dbReference type="EC" id="3.1.11.6"/>
    </reaction>
</comment>
<evidence type="ECO:0000259" key="8">
    <source>
        <dbReference type="Pfam" id="PF02601"/>
    </source>
</evidence>
<evidence type="ECO:0000256" key="2">
    <source>
        <dbReference type="ARBA" id="ARBA00022722"/>
    </source>
</evidence>
<feature type="domain" description="OB-fold nucleic acid binding" evidence="9">
    <location>
        <begin position="5"/>
        <end position="99"/>
    </location>
</feature>
<comment type="similarity">
    <text evidence="5 6">Belongs to the XseA family.</text>
</comment>
<dbReference type="Pfam" id="PF13742">
    <property type="entry name" value="tRNA_anti_2"/>
    <property type="match status" value="1"/>
</dbReference>